<dbReference type="EMBL" id="JAVIZN010000002">
    <property type="protein sequence ID" value="MDR6206806.1"/>
    <property type="molecule type" value="Genomic_DNA"/>
</dbReference>
<evidence type="ECO:0000313" key="2">
    <source>
        <dbReference type="EMBL" id="MDR6206806.1"/>
    </source>
</evidence>
<keyword evidence="1" id="KW-1133">Transmembrane helix</keyword>
<accession>A0ABD5CPP9</accession>
<evidence type="ECO:0008006" key="4">
    <source>
        <dbReference type="Google" id="ProtNLM"/>
    </source>
</evidence>
<feature type="transmembrane region" description="Helical" evidence="1">
    <location>
        <begin position="66"/>
        <end position="87"/>
    </location>
</feature>
<keyword evidence="1" id="KW-0472">Membrane</keyword>
<sequence>MAQDMNTPSTSPLPGAPHPLRHVLIGLLVAPLAWLLQMTVAEMLAAQSCYPFDHPLSEPILPWMKTALIVLGALCLAAGSFGTWVAWREMRQLAPVEWAALDAARRKRVELQRFLLRVAALCSTLFLVALIAVDAAIAIVSPCKWW</sequence>
<reference evidence="2 3" key="1">
    <citation type="submission" date="2023-08" db="EMBL/GenBank/DDBJ databases">
        <title>Genome sequencing of plant associated microbes to promote plant fitness in Sorghum bicolor and Oryza sativa.</title>
        <authorList>
            <person name="Coleman-Derr D."/>
        </authorList>
    </citation>
    <scope>NUCLEOTIDE SEQUENCE [LARGE SCALE GENOMIC DNA]</scope>
    <source>
        <strain evidence="2 3">SLBN-33</strain>
    </source>
</reference>
<organism evidence="2 3">
    <name type="scientific">Paraburkholderia graminis</name>
    <dbReference type="NCBI Taxonomy" id="60548"/>
    <lineage>
        <taxon>Bacteria</taxon>
        <taxon>Pseudomonadati</taxon>
        <taxon>Pseudomonadota</taxon>
        <taxon>Betaproteobacteria</taxon>
        <taxon>Burkholderiales</taxon>
        <taxon>Burkholderiaceae</taxon>
        <taxon>Paraburkholderia</taxon>
    </lineage>
</organism>
<feature type="transmembrane region" description="Helical" evidence="1">
    <location>
        <begin position="23"/>
        <end position="46"/>
    </location>
</feature>
<dbReference type="RefSeq" id="WP_029968560.1">
    <property type="nucleotide sequence ID" value="NZ_ATXV01000005.1"/>
</dbReference>
<evidence type="ECO:0000313" key="3">
    <source>
        <dbReference type="Proteomes" id="UP001245184"/>
    </source>
</evidence>
<comment type="caution">
    <text evidence="2">The sequence shown here is derived from an EMBL/GenBank/DDBJ whole genome shotgun (WGS) entry which is preliminary data.</text>
</comment>
<proteinExistence type="predicted"/>
<protein>
    <recommendedName>
        <fullName evidence="4">Transmembrane protein</fullName>
    </recommendedName>
</protein>
<dbReference type="AlphaFoldDB" id="A0ABD5CPP9"/>
<keyword evidence="1" id="KW-0812">Transmembrane</keyword>
<dbReference type="KEGG" id="pgp:CUJ91_09320"/>
<name>A0ABD5CPP9_9BURK</name>
<dbReference type="Proteomes" id="UP001245184">
    <property type="component" value="Unassembled WGS sequence"/>
</dbReference>
<dbReference type="GeneID" id="97001732"/>
<evidence type="ECO:0000256" key="1">
    <source>
        <dbReference type="SAM" id="Phobius"/>
    </source>
</evidence>
<gene>
    <name evidence="2" type="ORF">QF025_005526</name>
</gene>
<feature type="transmembrane region" description="Helical" evidence="1">
    <location>
        <begin position="114"/>
        <end position="140"/>
    </location>
</feature>